<accession>A0A6S7IA18</accession>
<dbReference type="Pfam" id="PF16754">
    <property type="entry name" value="Pesticin"/>
    <property type="match status" value="1"/>
</dbReference>
<keyword evidence="1" id="KW-0929">Antimicrobial</keyword>
<dbReference type="AlphaFoldDB" id="A0A6S7IA18"/>
<name>A0A6S7IA18_PARCT</name>
<dbReference type="Proteomes" id="UP001152795">
    <property type="component" value="Unassembled WGS sequence"/>
</dbReference>
<comment type="caution">
    <text evidence="3">The sequence shown here is derived from an EMBL/GenBank/DDBJ whole genome shotgun (WGS) entry which is preliminary data.</text>
</comment>
<proteinExistence type="predicted"/>
<evidence type="ECO:0000256" key="1">
    <source>
        <dbReference type="ARBA" id="ARBA00022529"/>
    </source>
</evidence>
<gene>
    <name evidence="3" type="ORF">PACLA_8A020069</name>
</gene>
<organism evidence="3 4">
    <name type="scientific">Paramuricea clavata</name>
    <name type="common">Red gorgonian</name>
    <name type="synonym">Violescent sea-whip</name>
    <dbReference type="NCBI Taxonomy" id="317549"/>
    <lineage>
        <taxon>Eukaryota</taxon>
        <taxon>Metazoa</taxon>
        <taxon>Cnidaria</taxon>
        <taxon>Anthozoa</taxon>
        <taxon>Octocorallia</taxon>
        <taxon>Malacalcyonacea</taxon>
        <taxon>Plexauridae</taxon>
        <taxon>Paramuricea</taxon>
    </lineage>
</organism>
<evidence type="ECO:0000313" key="3">
    <source>
        <dbReference type="EMBL" id="CAB4003231.1"/>
    </source>
</evidence>
<keyword evidence="2" id="KW-0081">Bacteriolytic enzyme</keyword>
<evidence type="ECO:0000256" key="2">
    <source>
        <dbReference type="ARBA" id="ARBA00022638"/>
    </source>
</evidence>
<dbReference type="GO" id="GO:0003796">
    <property type="term" value="F:lysozyme activity"/>
    <property type="evidence" value="ECO:0007669"/>
    <property type="project" value="InterPro"/>
</dbReference>
<dbReference type="Gene3D" id="1.10.530.40">
    <property type="match status" value="1"/>
</dbReference>
<protein>
    <submittedName>
        <fullName evidence="3">Uncharacterized protein</fullName>
    </submittedName>
</protein>
<sequence length="257" mass="29432">MKIFSSQLFVLVLLYCCIVSLAWAPWGRRRRRRSRAPTPRPTPPAQRNSRLGPLQVSRGQVTFDSEGNDIPGSIYFSRKPHVPSPASGITIGRGYDLKERKQAGVYRQLLRVGIPARTAQKFSRGVGLKGRTAKNYLKKNNLQTYTITHNQQKKLFYIAYDAIAADARRLATKPDVQRAYGKTNWARLNSAIKDVVVDLRYRGDYTPTTRRKIQRAIAANNLKLFTQLMSDQNYWLKQIKVPRDRFIRRKNALVKAG</sequence>
<dbReference type="GO" id="GO:0031640">
    <property type="term" value="P:killing of cells of another organism"/>
    <property type="evidence" value="ECO:0007669"/>
    <property type="project" value="UniProtKB-KW"/>
</dbReference>
<keyword evidence="4" id="KW-1185">Reference proteome</keyword>
<dbReference type="InterPro" id="IPR023347">
    <property type="entry name" value="Lysozyme_dom_sf"/>
</dbReference>
<dbReference type="OrthoDB" id="5982706at2759"/>
<dbReference type="GO" id="GO:0042742">
    <property type="term" value="P:defense response to bacterium"/>
    <property type="evidence" value="ECO:0007669"/>
    <property type="project" value="UniProtKB-KW"/>
</dbReference>
<dbReference type="InterPro" id="IPR031922">
    <property type="entry name" value="Pesticin_C"/>
</dbReference>
<evidence type="ECO:0000313" key="4">
    <source>
        <dbReference type="Proteomes" id="UP001152795"/>
    </source>
</evidence>
<dbReference type="CDD" id="cd16903">
    <property type="entry name" value="pesticin_lyz-like"/>
    <property type="match status" value="1"/>
</dbReference>
<dbReference type="EMBL" id="CACRXK020004571">
    <property type="protein sequence ID" value="CAB4003231.1"/>
    <property type="molecule type" value="Genomic_DNA"/>
</dbReference>
<reference evidence="3" key="1">
    <citation type="submission" date="2020-04" db="EMBL/GenBank/DDBJ databases">
        <authorList>
            <person name="Alioto T."/>
            <person name="Alioto T."/>
            <person name="Gomez Garrido J."/>
        </authorList>
    </citation>
    <scope>NUCLEOTIDE SEQUENCE</scope>
    <source>
        <strain evidence="3">A484AB</strain>
    </source>
</reference>